<keyword evidence="2" id="KW-1185">Reference proteome</keyword>
<evidence type="ECO:0000313" key="1">
    <source>
        <dbReference type="EMBL" id="KAK1870299.1"/>
    </source>
</evidence>
<dbReference type="Proteomes" id="UP000798662">
    <property type="component" value="Chromosome 3"/>
</dbReference>
<organism evidence="1 2">
    <name type="scientific">Pyropia yezoensis</name>
    <name type="common">Susabi-nori</name>
    <name type="synonym">Porphyra yezoensis</name>
    <dbReference type="NCBI Taxonomy" id="2788"/>
    <lineage>
        <taxon>Eukaryota</taxon>
        <taxon>Rhodophyta</taxon>
        <taxon>Bangiophyceae</taxon>
        <taxon>Bangiales</taxon>
        <taxon>Bangiaceae</taxon>
        <taxon>Pyropia</taxon>
    </lineage>
</organism>
<proteinExistence type="predicted"/>
<sequence>MTPSRSAPVSPARGSPPGSPVSSPTLARSPATPARPGVVKTRRAARTPASVMGRHGSASPGGVVADRRRGRRVPPASAVTRRLALDFGDAPATGAASSVADATASVRAAATTLSAAVADEFAARWDFDVRRGQPVESPAVWHWSPVEA</sequence>
<gene>
    <name evidence="1" type="ORF">I4F81_012761</name>
</gene>
<comment type="caution">
    <text evidence="1">The sequence shown here is derived from an EMBL/GenBank/DDBJ whole genome shotgun (WGS) entry which is preliminary data.</text>
</comment>
<name>A0ACC3CJJ0_PYRYE</name>
<reference evidence="1" key="1">
    <citation type="submission" date="2019-11" db="EMBL/GenBank/DDBJ databases">
        <title>Nori genome reveals adaptations in red seaweeds to the harsh intertidal environment.</title>
        <authorList>
            <person name="Wang D."/>
            <person name="Mao Y."/>
        </authorList>
    </citation>
    <scope>NUCLEOTIDE SEQUENCE</scope>
    <source>
        <tissue evidence="1">Gametophyte</tissue>
    </source>
</reference>
<evidence type="ECO:0000313" key="2">
    <source>
        <dbReference type="Proteomes" id="UP000798662"/>
    </source>
</evidence>
<accession>A0ACC3CJJ0</accession>
<dbReference type="EMBL" id="CM020620">
    <property type="protein sequence ID" value="KAK1870299.1"/>
    <property type="molecule type" value="Genomic_DNA"/>
</dbReference>
<protein>
    <submittedName>
        <fullName evidence="1">Uncharacterized protein</fullName>
    </submittedName>
</protein>